<feature type="transmembrane region" description="Helical" evidence="2">
    <location>
        <begin position="1175"/>
        <end position="1193"/>
    </location>
</feature>
<organism evidence="3 4">
    <name type="scientific">Fusarium gaditjirri</name>
    <dbReference type="NCBI Taxonomy" id="282569"/>
    <lineage>
        <taxon>Eukaryota</taxon>
        <taxon>Fungi</taxon>
        <taxon>Dikarya</taxon>
        <taxon>Ascomycota</taxon>
        <taxon>Pezizomycotina</taxon>
        <taxon>Sordariomycetes</taxon>
        <taxon>Hypocreomycetidae</taxon>
        <taxon>Hypocreales</taxon>
        <taxon>Nectriaceae</taxon>
        <taxon>Fusarium</taxon>
        <taxon>Fusarium nisikadoi species complex</taxon>
    </lineage>
</organism>
<accession>A0A8H4TEV6</accession>
<evidence type="ECO:0000313" key="4">
    <source>
        <dbReference type="Proteomes" id="UP000604273"/>
    </source>
</evidence>
<evidence type="ECO:0000256" key="1">
    <source>
        <dbReference type="SAM" id="MobiDB-lite"/>
    </source>
</evidence>
<evidence type="ECO:0008006" key="5">
    <source>
        <dbReference type="Google" id="ProtNLM"/>
    </source>
</evidence>
<dbReference type="Proteomes" id="UP000604273">
    <property type="component" value="Unassembled WGS sequence"/>
</dbReference>
<evidence type="ECO:0000313" key="3">
    <source>
        <dbReference type="EMBL" id="KAF4956382.1"/>
    </source>
</evidence>
<dbReference type="OrthoDB" id="5361176at2759"/>
<gene>
    <name evidence="3" type="ORF">FGADI_3959</name>
</gene>
<keyword evidence="2" id="KW-0812">Transmembrane</keyword>
<dbReference type="EMBL" id="JABFAI010000087">
    <property type="protein sequence ID" value="KAF4956382.1"/>
    <property type="molecule type" value="Genomic_DNA"/>
</dbReference>
<evidence type="ECO:0000256" key="2">
    <source>
        <dbReference type="SAM" id="Phobius"/>
    </source>
</evidence>
<proteinExistence type="predicted"/>
<comment type="caution">
    <text evidence="3">The sequence shown here is derived from an EMBL/GenBank/DDBJ whole genome shotgun (WGS) entry which is preliminary data.</text>
</comment>
<reference evidence="3" key="2">
    <citation type="submission" date="2020-05" db="EMBL/GenBank/DDBJ databases">
        <authorList>
            <person name="Kim H.-S."/>
            <person name="Proctor R.H."/>
            <person name="Brown D.W."/>
        </authorList>
    </citation>
    <scope>NUCLEOTIDE SEQUENCE</scope>
    <source>
        <strain evidence="3">NRRL 45417</strain>
    </source>
</reference>
<name>A0A8H4TEV6_9HYPO</name>
<feature type="compositionally biased region" description="Basic and acidic residues" evidence="1">
    <location>
        <begin position="888"/>
        <end position="903"/>
    </location>
</feature>
<protein>
    <recommendedName>
        <fullName evidence="5">Mg2+ transporter zinc transport protein</fullName>
    </recommendedName>
</protein>
<reference evidence="3" key="1">
    <citation type="journal article" date="2020" name="BMC Genomics">
        <title>Correction to: Identification and distribution of gene clusters required for synthesis of sphingolipid metabolism inhibitors in diverse species of the filamentous fungus Fusarium.</title>
        <authorList>
            <person name="Kim H.S."/>
            <person name="Lohmar J.M."/>
            <person name="Busman M."/>
            <person name="Brown D.W."/>
            <person name="Naumann T.A."/>
            <person name="Divon H.H."/>
            <person name="Lysoe E."/>
            <person name="Uhlig S."/>
            <person name="Proctor R.H."/>
        </authorList>
    </citation>
    <scope>NUCLEOTIDE SEQUENCE</scope>
    <source>
        <strain evidence="3">NRRL 45417</strain>
    </source>
</reference>
<keyword evidence="2" id="KW-0472">Membrane</keyword>
<feature type="region of interest" description="Disordered" evidence="1">
    <location>
        <begin position="888"/>
        <end position="914"/>
    </location>
</feature>
<feature type="region of interest" description="Disordered" evidence="1">
    <location>
        <begin position="1260"/>
        <end position="1282"/>
    </location>
</feature>
<keyword evidence="2" id="KW-1133">Transmembrane helix</keyword>
<sequence>MQMSRHFPNERVGFCVDHRFVQEPYLVLDRAERLHSWAAESFLRTAIDPLLVPSSYWKEPTFDGYVLDRWPVFTRTRDDWGHVKIQYLVYRDTIYQAFDFDCTSDEGRKHPPTLLMKDGLLIRNLDFTDPGNRYNEASAKDEEYESRQEENCFIREHKFNCAEDGKDPKNRKSAVLRISCFQDYTLIPFVKQTEPDCGYYTIGRNELALETFETTGKLKIILGYKLDLVSQAKPSPADSTNALSTEAITQLASTDFRYHKLSGNPDLDPIFSRNLEHILSVCSIPVALKGSDEVSAIALTCGDIDGHRVVTAASFYSFQFLLLARNYFDPKNAPKGSCIKDMWDSIERVCKGHLRWLFQRGDEPSNLLSPHRWVNGESIEDNEYLPKRSLVDTPFQIIKAGDFDQASGGIEDSLKHCLKAGIKSTVAEWIRDIDQSNKLGLYAFPRCKKEKTHSFYFTDHVLIWRALKSAERLKLRDQLQNKIDVWKNIIDCQIAHGDDDDVWDEPLRFALAIVLAFYGKPINYRPVKEMRHHAMSVLLQSTSANGLFPGRLDENNEPALYQSEPMRDTYWSVTFEIPYLLWKFFCSAKKTPSNCSDGITEPMGVDGKTPAPPGTKVHISPPTGSAEQQPVVKMTANSRSDSMKHAFAFNNIVDQNNFVELTDEWLYSEPAFFVSSSKAVDDDNAGVDDDVHGDIDSQGDTFSGNAVKEKDFDPDIDLKTYLDAEAACDIYDDNLYSFEAISLFLRQMEDSTPPVSQPEFLGAMVDVPKSKHLKKNTVSLEKSIQKVTTRKSLEDQMEIGRTPEKAKKRFWGFFAENPSANEICLATSALSYSSSNSKQEGPEGGEDEELSLFYERHKSYDKFFTDDPVPVSNSWTTELHLSFYGVDKPKSSKSKESTMEATRKGSIRLPGSEEDDSTQLSRVVLSFRFDGDFFDRYWTCWFLEADPATKTTTNTIKGDVQALFEVGLRENKNVDLKKEPWRQRRVLELLLFDKIIIQMHSYANDILGKARSYIRKKTEVSGETTPKSRENGDEVGYDEFVKQTALFREFQEALQAVQDDLNENLMKVDQWLDREKDRQAERPRWTFNDESRYRNIISKLVVSNEHNIQELRRSHGNIRSFNALLTKKVDNMRNDVEQRRADDIQRFTYVTVVFLPLGFATGVFSMSEAPASRTLVYMIVVAIGALLTIYILLEDMKSIERIYKRISKLVQMVLDTTMRLLRSRPDFTTDKKGHPAKVWPAWMKVICQWFQRRVRMPDAEEGTAEAGTPLPEDAQRISSSSA</sequence>
<keyword evidence="4" id="KW-1185">Reference proteome</keyword>
<dbReference type="Gene3D" id="1.20.58.340">
    <property type="entry name" value="Magnesium transport protein CorA, transmembrane region"/>
    <property type="match status" value="1"/>
</dbReference>